<evidence type="ECO:0000313" key="1">
    <source>
        <dbReference type="EMBL" id="CAB0008968.1"/>
    </source>
</evidence>
<organism evidence="1 2">
    <name type="scientific">Nesidiocoris tenuis</name>
    <dbReference type="NCBI Taxonomy" id="355587"/>
    <lineage>
        <taxon>Eukaryota</taxon>
        <taxon>Metazoa</taxon>
        <taxon>Ecdysozoa</taxon>
        <taxon>Arthropoda</taxon>
        <taxon>Hexapoda</taxon>
        <taxon>Insecta</taxon>
        <taxon>Pterygota</taxon>
        <taxon>Neoptera</taxon>
        <taxon>Paraneoptera</taxon>
        <taxon>Hemiptera</taxon>
        <taxon>Heteroptera</taxon>
        <taxon>Panheteroptera</taxon>
        <taxon>Cimicomorpha</taxon>
        <taxon>Miridae</taxon>
        <taxon>Dicyphina</taxon>
        <taxon>Nesidiocoris</taxon>
    </lineage>
</organism>
<name>A0A6H5GZW3_9HEMI</name>
<gene>
    <name evidence="1" type="ORF">NTEN_LOCUS14167</name>
</gene>
<dbReference type="EMBL" id="CADCXU010021222">
    <property type="protein sequence ID" value="CAB0008968.1"/>
    <property type="molecule type" value="Genomic_DNA"/>
</dbReference>
<dbReference type="AlphaFoldDB" id="A0A6H5GZW3"/>
<evidence type="ECO:0000313" key="2">
    <source>
        <dbReference type="Proteomes" id="UP000479000"/>
    </source>
</evidence>
<proteinExistence type="predicted"/>
<sequence length="50" mass="5753">MSTRRALDHTGQRTTWNSEFAENLPTSTTRVLSWLTPKLMSSRNLGSEMR</sequence>
<keyword evidence="2" id="KW-1185">Reference proteome</keyword>
<accession>A0A6H5GZW3</accession>
<reference evidence="1 2" key="1">
    <citation type="submission" date="2020-02" db="EMBL/GenBank/DDBJ databases">
        <authorList>
            <person name="Ferguson B K."/>
        </authorList>
    </citation>
    <scope>NUCLEOTIDE SEQUENCE [LARGE SCALE GENOMIC DNA]</scope>
</reference>
<dbReference type="Proteomes" id="UP000479000">
    <property type="component" value="Unassembled WGS sequence"/>
</dbReference>
<protein>
    <submittedName>
        <fullName evidence="1">Uncharacterized protein</fullName>
    </submittedName>
</protein>
<feature type="non-terminal residue" evidence="1">
    <location>
        <position position="50"/>
    </location>
</feature>